<dbReference type="AlphaFoldDB" id="A0A4Y2PDK0"/>
<accession>A0A4Y2PDK0</accession>
<organism evidence="1 2">
    <name type="scientific">Araneus ventricosus</name>
    <name type="common">Orbweaver spider</name>
    <name type="synonym">Epeira ventricosa</name>
    <dbReference type="NCBI Taxonomy" id="182803"/>
    <lineage>
        <taxon>Eukaryota</taxon>
        <taxon>Metazoa</taxon>
        <taxon>Ecdysozoa</taxon>
        <taxon>Arthropoda</taxon>
        <taxon>Chelicerata</taxon>
        <taxon>Arachnida</taxon>
        <taxon>Araneae</taxon>
        <taxon>Araneomorphae</taxon>
        <taxon>Entelegynae</taxon>
        <taxon>Araneoidea</taxon>
        <taxon>Araneidae</taxon>
        <taxon>Araneus</taxon>
    </lineage>
</organism>
<proteinExistence type="predicted"/>
<sequence length="139" mass="15197">MVGKRVLQGSRDLDFPRAFHVTSRPVREIINSAVLGSLGESSSNRLWTLNVLVSWELLWSANAFEETLWSFVCSASWKAGELSAIESAVAVIISKLLSVCVARSVSAVIACDLRLFVFLTCISEIVPVTCVSCFPNICE</sequence>
<keyword evidence="2" id="KW-1185">Reference proteome</keyword>
<evidence type="ECO:0000313" key="2">
    <source>
        <dbReference type="Proteomes" id="UP000499080"/>
    </source>
</evidence>
<name>A0A4Y2PDK0_ARAVE</name>
<reference evidence="1 2" key="1">
    <citation type="journal article" date="2019" name="Sci. Rep.">
        <title>Orb-weaving spider Araneus ventricosus genome elucidates the spidroin gene catalogue.</title>
        <authorList>
            <person name="Kono N."/>
            <person name="Nakamura H."/>
            <person name="Ohtoshi R."/>
            <person name="Moran D.A.P."/>
            <person name="Shinohara A."/>
            <person name="Yoshida Y."/>
            <person name="Fujiwara M."/>
            <person name="Mori M."/>
            <person name="Tomita M."/>
            <person name="Arakawa K."/>
        </authorList>
    </citation>
    <scope>NUCLEOTIDE SEQUENCE [LARGE SCALE GENOMIC DNA]</scope>
</reference>
<gene>
    <name evidence="1" type="ORF">AVEN_9111_1</name>
</gene>
<dbReference type="Proteomes" id="UP000499080">
    <property type="component" value="Unassembled WGS sequence"/>
</dbReference>
<comment type="caution">
    <text evidence="1">The sequence shown here is derived from an EMBL/GenBank/DDBJ whole genome shotgun (WGS) entry which is preliminary data.</text>
</comment>
<protein>
    <submittedName>
        <fullName evidence="1">Uncharacterized protein</fullName>
    </submittedName>
</protein>
<evidence type="ECO:0000313" key="1">
    <source>
        <dbReference type="EMBL" id="GBN48297.1"/>
    </source>
</evidence>
<dbReference type="EMBL" id="BGPR01010848">
    <property type="protein sequence ID" value="GBN48297.1"/>
    <property type="molecule type" value="Genomic_DNA"/>
</dbReference>